<feature type="domain" description="PH" evidence="8">
    <location>
        <begin position="38"/>
        <end position="132"/>
    </location>
</feature>
<dbReference type="InterPro" id="IPR001849">
    <property type="entry name" value="PH_domain"/>
</dbReference>
<keyword evidence="4" id="KW-0446">Lipid-binding</keyword>
<protein>
    <recommendedName>
        <fullName evidence="6">Oxysterol-binding protein</fullName>
    </recommendedName>
</protein>
<dbReference type="InterPro" id="IPR011993">
    <property type="entry name" value="PH-like_dom_sf"/>
</dbReference>
<dbReference type="GO" id="GO:0005829">
    <property type="term" value="C:cytosol"/>
    <property type="evidence" value="ECO:0007669"/>
    <property type="project" value="TreeGrafter"/>
</dbReference>
<evidence type="ECO:0000256" key="1">
    <source>
        <dbReference type="ARBA" id="ARBA00008842"/>
    </source>
</evidence>
<comment type="caution">
    <text evidence="9">The sequence shown here is derived from an EMBL/GenBank/DDBJ whole genome shotgun (WGS) entry which is preliminary data.</text>
</comment>
<keyword evidence="3 6" id="KW-0445">Lipid transport</keyword>
<evidence type="ECO:0000313" key="10">
    <source>
        <dbReference type="Proteomes" id="UP001168821"/>
    </source>
</evidence>
<feature type="region of interest" description="Disordered" evidence="7">
    <location>
        <begin position="226"/>
        <end position="253"/>
    </location>
</feature>
<dbReference type="AlphaFoldDB" id="A0AA38HGE1"/>
<dbReference type="Pfam" id="PF00169">
    <property type="entry name" value="PH"/>
    <property type="match status" value="1"/>
</dbReference>
<name>A0AA38HGE1_9CUCU</name>
<dbReference type="Pfam" id="PF01237">
    <property type="entry name" value="Oxysterol_BP"/>
    <property type="match status" value="1"/>
</dbReference>
<dbReference type="Gene3D" id="2.30.29.30">
    <property type="entry name" value="Pleckstrin-homology domain (PH domain)/Phosphotyrosine-binding domain (PTB)"/>
    <property type="match status" value="1"/>
</dbReference>
<dbReference type="Gene3D" id="3.30.70.3490">
    <property type="match status" value="1"/>
</dbReference>
<dbReference type="InterPro" id="IPR018494">
    <property type="entry name" value="Oxysterol-bd_CS"/>
</dbReference>
<dbReference type="GO" id="GO:0016020">
    <property type="term" value="C:membrane"/>
    <property type="evidence" value="ECO:0007669"/>
    <property type="project" value="TreeGrafter"/>
</dbReference>
<evidence type="ECO:0000256" key="7">
    <source>
        <dbReference type="SAM" id="MobiDB-lite"/>
    </source>
</evidence>
<evidence type="ECO:0000256" key="4">
    <source>
        <dbReference type="ARBA" id="ARBA00023121"/>
    </source>
</evidence>
<evidence type="ECO:0000259" key="8">
    <source>
        <dbReference type="PROSITE" id="PS50003"/>
    </source>
</evidence>
<dbReference type="PROSITE" id="PS01013">
    <property type="entry name" value="OSBP"/>
    <property type="match status" value="1"/>
</dbReference>
<evidence type="ECO:0000256" key="2">
    <source>
        <dbReference type="ARBA" id="ARBA00022448"/>
    </source>
</evidence>
<comment type="similarity">
    <text evidence="1 5">Belongs to the OSBP family.</text>
</comment>
<evidence type="ECO:0000256" key="5">
    <source>
        <dbReference type="RuleBase" id="RU003844"/>
    </source>
</evidence>
<proteinExistence type="inferred from homology"/>
<reference evidence="9" key="1">
    <citation type="journal article" date="2023" name="G3 (Bethesda)">
        <title>Whole genome assemblies of Zophobas morio and Tenebrio molitor.</title>
        <authorList>
            <person name="Kaur S."/>
            <person name="Stinson S.A."/>
            <person name="diCenzo G.C."/>
        </authorList>
    </citation>
    <scope>NUCLEOTIDE SEQUENCE</scope>
    <source>
        <strain evidence="9">QUZm001</strain>
    </source>
</reference>
<dbReference type="GO" id="GO:0006869">
    <property type="term" value="P:lipid transport"/>
    <property type="evidence" value="ECO:0007669"/>
    <property type="project" value="UniProtKB-KW"/>
</dbReference>
<dbReference type="Proteomes" id="UP001168821">
    <property type="component" value="Unassembled WGS sequence"/>
</dbReference>
<dbReference type="FunFam" id="1.10.287.2720:FF:000001">
    <property type="entry name" value="Oxysterol-binding OBPalpha"/>
    <property type="match status" value="1"/>
</dbReference>
<evidence type="ECO:0000313" key="9">
    <source>
        <dbReference type="EMBL" id="KAJ3616496.1"/>
    </source>
</evidence>
<organism evidence="9 10">
    <name type="scientific">Zophobas morio</name>
    <dbReference type="NCBI Taxonomy" id="2755281"/>
    <lineage>
        <taxon>Eukaryota</taxon>
        <taxon>Metazoa</taxon>
        <taxon>Ecdysozoa</taxon>
        <taxon>Arthropoda</taxon>
        <taxon>Hexapoda</taxon>
        <taxon>Insecta</taxon>
        <taxon>Pterygota</taxon>
        <taxon>Neoptera</taxon>
        <taxon>Endopterygota</taxon>
        <taxon>Coleoptera</taxon>
        <taxon>Polyphaga</taxon>
        <taxon>Cucujiformia</taxon>
        <taxon>Tenebrionidae</taxon>
        <taxon>Zophobas</taxon>
    </lineage>
</organism>
<dbReference type="Gene3D" id="2.40.160.120">
    <property type="match status" value="1"/>
</dbReference>
<sequence>MTKAPQLGEPGWRPERRPKGGGPWEIHNPFLLLLNSNKFSTEGHLIKWTNYVTGWKERYFCLRRSTLYYYSSKKDKNSKARGKISLTRAHIMVDSKDDCLITVIGDSKMYFLKALKPEERDEWVKVLNSVSKEGGFIPGVLYLQETQQDQFSLSSALLIKDTANILTFNIEGCAKIITDVVRSERSTCEDLKSMEAVLNEPSYESSTSSQGFYDAHTDQSLEHSSQHDFSSLSGCSQSSNESSSSPEKNNSDGQKSVILSILSQLRMGMDLTKVTLPTFVLERRSLLEMYADFMCHPDIFSRTPDGSCAKERMMNVVYWYLTCFHEGRKSGVAKKPYNPLLGEVFFCRWPLGEKLGECRYVAEQVSHHPPVSAFYAESKKKRVYINSYIHTKSKFLGTSVGVQNIGQAKLSLLDFEEDYTITWPSAYARSILSVPWVELTGKTVIHCEQSSFQANIEFLSKPVFGGAPHCITCSKTNLFADTQNLKVIKKRVKPIYKQGADESRRRWKNVSDALKRGDIAKATEEKSKLEKIQREEAEDREKKNVIWVNKHFQKSSHGGWLYMTPLSKEDT</sequence>
<dbReference type="PANTHER" id="PTHR10972:SF102">
    <property type="entry name" value="OXYSTEROL-BINDING PROTEIN"/>
    <property type="match status" value="1"/>
</dbReference>
<dbReference type="SMART" id="SM00233">
    <property type="entry name" value="PH"/>
    <property type="match status" value="1"/>
</dbReference>
<dbReference type="SUPFAM" id="SSF50729">
    <property type="entry name" value="PH domain-like"/>
    <property type="match status" value="1"/>
</dbReference>
<accession>A0AA38HGE1</accession>
<dbReference type="PROSITE" id="PS50003">
    <property type="entry name" value="PH_DOMAIN"/>
    <property type="match status" value="1"/>
</dbReference>
<dbReference type="InterPro" id="IPR000648">
    <property type="entry name" value="Oxysterol-bd"/>
</dbReference>
<dbReference type="Gene3D" id="1.10.287.2720">
    <property type="match status" value="1"/>
</dbReference>
<dbReference type="SUPFAM" id="SSF144000">
    <property type="entry name" value="Oxysterol-binding protein-like"/>
    <property type="match status" value="1"/>
</dbReference>
<keyword evidence="10" id="KW-1185">Reference proteome</keyword>
<dbReference type="PANTHER" id="PTHR10972">
    <property type="entry name" value="OXYSTEROL-BINDING PROTEIN-RELATED"/>
    <property type="match status" value="1"/>
</dbReference>
<dbReference type="InterPro" id="IPR037239">
    <property type="entry name" value="OSBP_sf"/>
</dbReference>
<evidence type="ECO:0000256" key="3">
    <source>
        <dbReference type="ARBA" id="ARBA00023055"/>
    </source>
</evidence>
<dbReference type="GO" id="GO:0032934">
    <property type="term" value="F:sterol binding"/>
    <property type="evidence" value="ECO:0007669"/>
    <property type="project" value="TreeGrafter"/>
</dbReference>
<dbReference type="EMBL" id="JALNTZ010003396">
    <property type="protein sequence ID" value="KAJ3616496.1"/>
    <property type="molecule type" value="Genomic_DNA"/>
</dbReference>
<feature type="region of interest" description="Disordered" evidence="7">
    <location>
        <begin position="1"/>
        <end position="21"/>
    </location>
</feature>
<gene>
    <name evidence="9" type="ORF">Zmor_011874</name>
</gene>
<keyword evidence="2 6" id="KW-0813">Transport</keyword>
<evidence type="ECO:0000256" key="6">
    <source>
        <dbReference type="RuleBase" id="RU003845"/>
    </source>
</evidence>
<feature type="compositionally biased region" description="Low complexity" evidence="7">
    <location>
        <begin position="230"/>
        <end position="248"/>
    </location>
</feature>